<dbReference type="Proteomes" id="UP001604282">
    <property type="component" value="Unassembled WGS sequence"/>
</dbReference>
<dbReference type="InterPro" id="IPR046306">
    <property type="entry name" value="DUF6421"/>
</dbReference>
<gene>
    <name evidence="1" type="ORF">ACGFYS_20615</name>
</gene>
<reference evidence="1 2" key="1">
    <citation type="submission" date="2024-10" db="EMBL/GenBank/DDBJ databases">
        <title>The Natural Products Discovery Center: Release of the First 8490 Sequenced Strains for Exploring Actinobacteria Biosynthetic Diversity.</title>
        <authorList>
            <person name="Kalkreuter E."/>
            <person name="Kautsar S.A."/>
            <person name="Yang D."/>
            <person name="Bader C.D."/>
            <person name="Teijaro C.N."/>
            <person name="Fluegel L."/>
            <person name="Davis C.M."/>
            <person name="Simpson J.R."/>
            <person name="Lauterbach L."/>
            <person name="Steele A.D."/>
            <person name="Gui C."/>
            <person name="Meng S."/>
            <person name="Li G."/>
            <person name="Viehrig K."/>
            <person name="Ye F."/>
            <person name="Su P."/>
            <person name="Kiefer A.F."/>
            <person name="Nichols A."/>
            <person name="Cepeda A.J."/>
            <person name="Yan W."/>
            <person name="Fan B."/>
            <person name="Jiang Y."/>
            <person name="Adhikari A."/>
            <person name="Zheng C.-J."/>
            <person name="Schuster L."/>
            <person name="Cowan T.M."/>
            <person name="Smanski M.J."/>
            <person name="Chevrette M.G."/>
            <person name="De Carvalho L.P.S."/>
            <person name="Shen B."/>
        </authorList>
    </citation>
    <scope>NUCLEOTIDE SEQUENCE [LARGE SCALE GENOMIC DNA]</scope>
    <source>
        <strain evidence="1 2">NPDC048229</strain>
    </source>
</reference>
<evidence type="ECO:0000313" key="1">
    <source>
        <dbReference type="EMBL" id="MFG3191333.1"/>
    </source>
</evidence>
<keyword evidence="2" id="KW-1185">Reference proteome</keyword>
<accession>A0ABW7BW15</accession>
<organism evidence="1 2">
    <name type="scientific">Streptomyces omiyaensis</name>
    <dbReference type="NCBI Taxonomy" id="68247"/>
    <lineage>
        <taxon>Bacteria</taxon>
        <taxon>Bacillati</taxon>
        <taxon>Actinomycetota</taxon>
        <taxon>Actinomycetes</taxon>
        <taxon>Kitasatosporales</taxon>
        <taxon>Streptomycetaceae</taxon>
        <taxon>Streptomyces</taxon>
    </lineage>
</organism>
<evidence type="ECO:0000313" key="2">
    <source>
        <dbReference type="Proteomes" id="UP001604282"/>
    </source>
</evidence>
<dbReference type="EMBL" id="JBICZW010000012">
    <property type="protein sequence ID" value="MFG3191333.1"/>
    <property type="molecule type" value="Genomic_DNA"/>
</dbReference>
<comment type="caution">
    <text evidence="1">The sequence shown here is derived from an EMBL/GenBank/DDBJ whole genome shotgun (WGS) entry which is preliminary data.</text>
</comment>
<proteinExistence type="predicted"/>
<dbReference type="RefSeq" id="WP_392010447.1">
    <property type="nucleotide sequence ID" value="NZ_JBIBSS010000006.1"/>
</dbReference>
<dbReference type="Pfam" id="PF19985">
    <property type="entry name" value="DUF6421"/>
    <property type="match status" value="1"/>
</dbReference>
<sequence>MRARAVATLLEFERHVVPAVDALRELRGRRHDTGRADGAPAVSAEEIHRAVDAVVTAVEKLRGLMPEAQIAATRRELRAWQEAGCEGVPHFDGTRDAVPAPEDGEAAAFVGPVTLPNSDRHDVHIEAFSVVREDPESTPRLQADYPHPKAVFQSTRLLSASRGLREGNCVVFFPENIPAATRCTDQNFAWFFFNRHTEIYAQTLAITERLCGPGSPFAGETALVSADVDPETTYQARCVWGYMHDYFHHTGPRPLDRHLAVKTTWRPGLLEELKVDMKSAIACFEEDVPHGPLVFEYIILERLFRYPAQPEPLRNFDAGTGFALGTWLASKGLFTQDGQGRRALGPKADIVESVRELVGLIEEIERNEDDAVYKAGAVDFLFGTLLRRPEAKPDRYGGPLAPLALWGDEVRV</sequence>
<name>A0ABW7BW15_9ACTN</name>
<protein>
    <submittedName>
        <fullName evidence="1">DUF6421 family protein</fullName>
    </submittedName>
</protein>